<sequence>MYGGKKVGGAPSDSHFEAALQKEMERWYDAAKRWMGEGKLVMRDIITEIMEETDQDTDDVANDAMALLSKWALGGTDAAADAERLWTNAVSAIAVAERAQRAGNRSVLRGLPIFGDSKYWWAQDVVVLAASYALHLAVAPHWDGISSAATRSWEITKGIAMRRFIRPAADIVDDLILNRRPRLLDRAILADAELSLDNMLMDLRLAERTEGRLASSARAAALSAASREYEAQLASGTIRNLLWGNSARLILVQVQQLKAEMLRAFGAIDDLVDANRLNVQLLAAIPSVLLAFGATRLFVVGMFALRSRDGLVRSMRDVHEEMEDHLLGMERCVMLAKAKGAENDKGEVRKPSRTNTEAGAGCGRLRGMELGEFVLLSHSYLILLDYSSPVVSSRAADVVHQDVQNLLSIGSFCVNVDQQAALLNSIKARHKKLLRF</sequence>
<accession>A0A7S1BBG8</accession>
<dbReference type="EMBL" id="HBFR01009945">
    <property type="protein sequence ID" value="CAD8880011.1"/>
    <property type="molecule type" value="Transcribed_RNA"/>
</dbReference>
<name>A0A7S1BBG8_9STRA</name>
<dbReference type="PANTHER" id="PTHR28234">
    <property type="entry name" value="NUCLEAR CONTROL OF ATPASE PROTEIN 2"/>
    <property type="match status" value="1"/>
</dbReference>
<evidence type="ECO:0000256" key="5">
    <source>
        <dbReference type="ARBA" id="ARBA00023136"/>
    </source>
</evidence>
<dbReference type="Pfam" id="PF08637">
    <property type="entry name" value="NCA2"/>
    <property type="match status" value="1"/>
</dbReference>
<evidence type="ECO:0000256" key="1">
    <source>
        <dbReference type="ARBA" id="ARBA00004225"/>
    </source>
</evidence>
<dbReference type="GO" id="GO:0005741">
    <property type="term" value="C:mitochondrial outer membrane"/>
    <property type="evidence" value="ECO:0007669"/>
    <property type="project" value="TreeGrafter"/>
</dbReference>
<keyword evidence="4" id="KW-0496">Mitochondrion</keyword>
<evidence type="ECO:0000256" key="3">
    <source>
        <dbReference type="ARBA" id="ARBA00022989"/>
    </source>
</evidence>
<gene>
    <name evidence="7" type="ORF">CHYS00102_LOCUS7196</name>
</gene>
<evidence type="ECO:0000256" key="6">
    <source>
        <dbReference type="SAM" id="Phobius"/>
    </source>
</evidence>
<proteinExistence type="predicted"/>
<dbReference type="PANTHER" id="PTHR28234:SF1">
    <property type="entry name" value="NUCLEAR CONTROL OF ATPASE PROTEIN 2"/>
    <property type="match status" value="1"/>
</dbReference>
<evidence type="ECO:0000256" key="4">
    <source>
        <dbReference type="ARBA" id="ARBA00023128"/>
    </source>
</evidence>
<keyword evidence="5 6" id="KW-0472">Membrane</keyword>
<protein>
    <recommendedName>
        <fullName evidence="8">Nuclear control of ATPase protein 2</fullName>
    </recommendedName>
</protein>
<evidence type="ECO:0000313" key="7">
    <source>
        <dbReference type="EMBL" id="CAD8880011.1"/>
    </source>
</evidence>
<evidence type="ECO:0008006" key="8">
    <source>
        <dbReference type="Google" id="ProtNLM"/>
    </source>
</evidence>
<dbReference type="AlphaFoldDB" id="A0A7S1BBG8"/>
<evidence type="ECO:0000256" key="2">
    <source>
        <dbReference type="ARBA" id="ARBA00022692"/>
    </source>
</evidence>
<comment type="subcellular location">
    <subcellularLocation>
        <location evidence="1">Mitochondrion membrane</location>
        <topology evidence="1">Multi-pass membrane protein</topology>
    </subcellularLocation>
</comment>
<reference evidence="7" key="1">
    <citation type="submission" date="2021-01" db="EMBL/GenBank/DDBJ databases">
        <authorList>
            <person name="Corre E."/>
            <person name="Pelletier E."/>
            <person name="Niang G."/>
            <person name="Scheremetjew M."/>
            <person name="Finn R."/>
            <person name="Kale V."/>
            <person name="Holt S."/>
            <person name="Cochrane G."/>
            <person name="Meng A."/>
            <person name="Brown T."/>
            <person name="Cohen L."/>
        </authorList>
    </citation>
    <scope>NUCLEOTIDE SEQUENCE</scope>
    <source>
        <strain evidence="7">308</strain>
    </source>
</reference>
<keyword evidence="3 6" id="KW-1133">Transmembrane helix</keyword>
<dbReference type="InterPro" id="IPR013946">
    <property type="entry name" value="NCA2-like"/>
</dbReference>
<keyword evidence="2 6" id="KW-0812">Transmembrane</keyword>
<feature type="transmembrane region" description="Helical" evidence="6">
    <location>
        <begin position="281"/>
        <end position="305"/>
    </location>
</feature>
<organism evidence="7">
    <name type="scientific">Corethron hystrix</name>
    <dbReference type="NCBI Taxonomy" id="216773"/>
    <lineage>
        <taxon>Eukaryota</taxon>
        <taxon>Sar</taxon>
        <taxon>Stramenopiles</taxon>
        <taxon>Ochrophyta</taxon>
        <taxon>Bacillariophyta</taxon>
        <taxon>Coscinodiscophyceae</taxon>
        <taxon>Corethrophycidae</taxon>
        <taxon>Corethrales</taxon>
        <taxon>Corethraceae</taxon>
        <taxon>Corethron</taxon>
    </lineage>
</organism>